<dbReference type="InterPro" id="IPR036942">
    <property type="entry name" value="Beta-barrel_TonB_sf"/>
</dbReference>
<sequence length="859" mass="92754">IKKDKLFFFGGYQRTSLRSDAVQNTAFVPTPAMLQGDFSAIPGTLKDPTTNAPLINNQMPKQYLSTVAANIAKTFPTPVAASGLTLYGLVAGQDEDLVSGKVDWIINAKHSFFGRLLYANLDKKSTFDGKNPLTINFFAVKPKDYGIALGDTWLISSNLVSSMHVGANRTNVPKLADDYVSWPSVGANISPLAGNIIGLNLTGDFAFGAGNSSPGEQHNGPLWSVVDDVSWVKGSHQFGFGGSIFQQRLNYWSGTNAVGVASFDGSATGSVLSDFVTGRMSGFSQGTNYGFYTRQFYMSLYAQDSWKVSRRLTLNYGVRWEPYLAPYNNRGENQHFDPTLFTNQVFSSVFTNAPAGLVFPGDAQYTCGEYFNCPKWNKFFPRVGLAWDPKGNGRMTIRVGYGMYGDRAMMLAGSAMYFDPPFGNTLNITGGVIDNPWANYPGARGLPANQNPMGTLASLQGFGVYAHNLPFPAFGGYVNSPLQGFNPMYMNQWNLSIEKQVGQDWLLSANYVGNSVIHMISGENINLATFIPGNSSTPTGCPLNKFTGLYPNSCVPNTNQRRQLYLQNAALGAAYSGIGQIDDGGTQTYDALNLSARRQLSRGFTAGVNYTWSHCIGDPYNQNPPAGAGVALPGNRRQWRSNCNGPDVRQVFNLNLVATTPKFSSRALRIVGSDWQIAPIVSVRSAQLFTVTTGADAALTGQGNQPAQLLTSNPYPANQSVDHWLTTVASAAPIRDAAPAFCAPGIPQTLPDKSIFACPVSAGNYGNLGYNNLKGPGVFQLNLALSRNFPVWEHRTIQVRAEAFNLPNHLNPLPPGPGYGVPLALNSPNFGKITNDISGSNGVGAGDYRVVQLALKFAF</sequence>
<keyword evidence="5" id="KW-0675">Receptor</keyword>
<evidence type="ECO:0000313" key="5">
    <source>
        <dbReference type="EMBL" id="MBA0087089.1"/>
    </source>
</evidence>
<feature type="domain" description="TonB-dependent transporter Oar-like beta-barrel" evidence="4">
    <location>
        <begin position="1"/>
        <end position="852"/>
    </location>
</feature>
<evidence type="ECO:0000256" key="3">
    <source>
        <dbReference type="ARBA" id="ARBA00023237"/>
    </source>
</evidence>
<evidence type="ECO:0000256" key="2">
    <source>
        <dbReference type="ARBA" id="ARBA00023136"/>
    </source>
</evidence>
<evidence type="ECO:0000313" key="6">
    <source>
        <dbReference type="Proteomes" id="UP000567293"/>
    </source>
</evidence>
<dbReference type="InterPro" id="IPR057601">
    <property type="entry name" value="Oar-like_b-barrel"/>
</dbReference>
<accession>A0A7V8SYH9</accession>
<dbReference type="Pfam" id="PF25183">
    <property type="entry name" value="OMP_b-brl_4"/>
    <property type="match status" value="1"/>
</dbReference>
<dbReference type="Gene3D" id="2.40.170.20">
    <property type="entry name" value="TonB-dependent receptor, beta-barrel domain"/>
    <property type="match status" value="1"/>
</dbReference>
<reference evidence="5" key="1">
    <citation type="submission" date="2020-06" db="EMBL/GenBank/DDBJ databases">
        <title>Legume-microbial interactions unlock mineral nutrients during tropical forest succession.</title>
        <authorList>
            <person name="Epihov D.Z."/>
        </authorList>
    </citation>
    <scope>NUCLEOTIDE SEQUENCE [LARGE SCALE GENOMIC DNA]</scope>
    <source>
        <strain evidence="5">Pan2503</strain>
    </source>
</reference>
<name>A0A7V8SYH9_9BACT</name>
<comment type="subcellular location">
    <subcellularLocation>
        <location evidence="1">Cell outer membrane</location>
    </subcellularLocation>
</comment>
<feature type="non-terminal residue" evidence="5">
    <location>
        <position position="1"/>
    </location>
</feature>
<dbReference type="Proteomes" id="UP000567293">
    <property type="component" value="Unassembled WGS sequence"/>
</dbReference>
<keyword evidence="3" id="KW-0998">Cell outer membrane</keyword>
<dbReference type="SUPFAM" id="SSF56935">
    <property type="entry name" value="Porins"/>
    <property type="match status" value="1"/>
</dbReference>
<organism evidence="5 6">
    <name type="scientific">Candidatus Acidiferrum panamense</name>
    <dbReference type="NCBI Taxonomy" id="2741543"/>
    <lineage>
        <taxon>Bacteria</taxon>
        <taxon>Pseudomonadati</taxon>
        <taxon>Acidobacteriota</taxon>
        <taxon>Terriglobia</taxon>
        <taxon>Candidatus Acidiferrales</taxon>
        <taxon>Candidatus Acidiferrum</taxon>
    </lineage>
</organism>
<gene>
    <name evidence="5" type="ORF">HRJ53_19060</name>
</gene>
<dbReference type="EMBL" id="JACDQQ010001824">
    <property type="protein sequence ID" value="MBA0087089.1"/>
    <property type="molecule type" value="Genomic_DNA"/>
</dbReference>
<evidence type="ECO:0000256" key="1">
    <source>
        <dbReference type="ARBA" id="ARBA00004442"/>
    </source>
</evidence>
<dbReference type="GO" id="GO:0009279">
    <property type="term" value="C:cell outer membrane"/>
    <property type="evidence" value="ECO:0007669"/>
    <property type="project" value="UniProtKB-SubCell"/>
</dbReference>
<keyword evidence="6" id="KW-1185">Reference proteome</keyword>
<proteinExistence type="predicted"/>
<dbReference type="AlphaFoldDB" id="A0A7V8SYH9"/>
<evidence type="ECO:0000259" key="4">
    <source>
        <dbReference type="Pfam" id="PF25183"/>
    </source>
</evidence>
<protein>
    <submittedName>
        <fullName evidence="5">TonB-dependent receptor</fullName>
    </submittedName>
</protein>
<comment type="caution">
    <text evidence="5">The sequence shown here is derived from an EMBL/GenBank/DDBJ whole genome shotgun (WGS) entry which is preliminary data.</text>
</comment>
<keyword evidence="2" id="KW-0472">Membrane</keyword>